<gene>
    <name evidence="3" type="ORF">HNAJ_LOCUS7529</name>
</gene>
<dbReference type="SUPFAM" id="SSF51905">
    <property type="entry name" value="FAD/NAD(P)-binding domain"/>
    <property type="match status" value="1"/>
</dbReference>
<dbReference type="Pfam" id="PF00996">
    <property type="entry name" value="GDI"/>
    <property type="match status" value="2"/>
</dbReference>
<feature type="domain" description="RAE1/2" evidence="2">
    <location>
        <begin position="400"/>
        <end position="520"/>
    </location>
</feature>
<dbReference type="STRING" id="102285.A0A0R3TK62"/>
<dbReference type="GO" id="GO:0005092">
    <property type="term" value="F:GDP-dissociation inhibitor activity"/>
    <property type="evidence" value="ECO:0007669"/>
    <property type="project" value="InterPro"/>
</dbReference>
<dbReference type="InterPro" id="IPR018203">
    <property type="entry name" value="GDP_dissociation_inhibitor"/>
</dbReference>
<reference evidence="5" key="1">
    <citation type="submission" date="2017-02" db="UniProtKB">
        <authorList>
            <consortium name="WormBaseParasite"/>
        </authorList>
    </citation>
    <scope>IDENTIFICATION</scope>
</reference>
<evidence type="ECO:0000313" key="3">
    <source>
        <dbReference type="EMBL" id="VDO03389.1"/>
    </source>
</evidence>
<dbReference type="Gene3D" id="3.30.519.10">
    <property type="entry name" value="Guanine Nucleotide Dissociation Inhibitor, domain 2"/>
    <property type="match status" value="1"/>
</dbReference>
<dbReference type="PRINTS" id="PR00891">
    <property type="entry name" value="RABGDIREP"/>
</dbReference>
<dbReference type="InterPro" id="IPR036188">
    <property type="entry name" value="FAD/NAD-bd_sf"/>
</dbReference>
<dbReference type="PANTHER" id="PTHR11787:SF4">
    <property type="entry name" value="CHM, RAB ESCORT PROTEIN 1"/>
    <property type="match status" value="1"/>
</dbReference>
<dbReference type="OrthoDB" id="1923006at2759"/>
<dbReference type="GO" id="GO:0007264">
    <property type="term" value="P:small GTPase-mediated signal transduction"/>
    <property type="evidence" value="ECO:0007669"/>
    <property type="project" value="InterPro"/>
</dbReference>
<proteinExistence type="inferred from homology"/>
<name>A0A0R3TK62_RODNA</name>
<evidence type="ECO:0000313" key="4">
    <source>
        <dbReference type="Proteomes" id="UP000278807"/>
    </source>
</evidence>
<dbReference type="Proteomes" id="UP000278807">
    <property type="component" value="Unassembled WGS sequence"/>
</dbReference>
<protein>
    <submittedName>
        <fullName evidence="5">Rab proteins geranylgeranyltransferase component A</fullName>
    </submittedName>
</protein>
<dbReference type="GO" id="GO:0005634">
    <property type="term" value="C:nucleus"/>
    <property type="evidence" value="ECO:0007669"/>
    <property type="project" value="TreeGrafter"/>
</dbReference>
<dbReference type="GO" id="GO:0016192">
    <property type="term" value="P:vesicle-mediated transport"/>
    <property type="evidence" value="ECO:0007669"/>
    <property type="project" value="TreeGrafter"/>
</dbReference>
<dbReference type="Pfam" id="PF22603">
    <property type="entry name" value="RAE1_2_domI_C"/>
    <property type="match status" value="1"/>
</dbReference>
<organism evidence="5">
    <name type="scientific">Rodentolepis nana</name>
    <name type="common">Dwarf tapeworm</name>
    <name type="synonym">Hymenolepis nana</name>
    <dbReference type="NCBI Taxonomy" id="102285"/>
    <lineage>
        <taxon>Eukaryota</taxon>
        <taxon>Metazoa</taxon>
        <taxon>Spiralia</taxon>
        <taxon>Lophotrochozoa</taxon>
        <taxon>Platyhelminthes</taxon>
        <taxon>Cestoda</taxon>
        <taxon>Eucestoda</taxon>
        <taxon>Cyclophyllidea</taxon>
        <taxon>Hymenolepididae</taxon>
        <taxon>Rodentolepis</taxon>
    </lineage>
</organism>
<sequence length="634" mass="71347">MCACEEALPTDFDVVVVGTGLTESMVCSSLSVTGSTVLHIDRHNFYGSFMTTVRFNDMLKLDEYWFPTDQINELTADQGFNLAVLNKSLLKNFSSTFCFSNSNVEVVDEIFRGNGVLSPQQAARKWTKNDLIRDLKSTDFDLLPRAIFAESPIVNSLIRSSVCRYLEFLPINRLLFFNPNGIDDRVFASTDSKTSRVNSHQHPAVPSLLSSLLVKVPVSRGDVFRTRILSLSQKRMLVSFFEWCVTYEQDPSSHVDIEESDYLDRPLMDYLQEKRGLDVFVSRIVTNCLAFSEGSITLKDALPRFRRLVSSMNRVSPFPLLWPRFGCGELPQSFCRMCAVFSGIYCLGRTLTAVYPNTTNGRRRYRVRLSTGEEVSTSCILIGAEQAPTEWVFSQISRWIARAILVTTGSIYPNGHNSNDITLMPLQLSAQCRNFNEPAFLLETPADNRNENTCLYLVHLTAVCDTCVDASELFTNLIDQLYPTVFSNLDCLGVGDAEFLKPQILWKCFFTIPDLSDVPSHGLARAFNLEDEGFIVAPGPDSSIFIDKCVHSAKTIFNELFNLIHGCKKKQHEASNQIEPRDILSLEQHWDGIFPPRPPKPEDLVFTVEDEVSPADHEDCVVADTMDDVESAPQ</sequence>
<dbReference type="Gene3D" id="3.50.50.60">
    <property type="entry name" value="FAD/NAD(P)-binding domain"/>
    <property type="match status" value="1"/>
</dbReference>
<evidence type="ECO:0000313" key="5">
    <source>
        <dbReference type="WBParaSite" id="HNAJ_0000753301-mRNA-1"/>
    </source>
</evidence>
<keyword evidence="4" id="KW-1185">Reference proteome</keyword>
<accession>A0A0R3TK62</accession>
<dbReference type="PANTHER" id="PTHR11787">
    <property type="entry name" value="RAB GDP-DISSOCIATION INHIBITOR"/>
    <property type="match status" value="1"/>
</dbReference>
<evidence type="ECO:0000256" key="1">
    <source>
        <dbReference type="ARBA" id="ARBA00005593"/>
    </source>
</evidence>
<dbReference type="WBParaSite" id="HNAJ_0000753301-mRNA-1">
    <property type="protein sequence ID" value="HNAJ_0000753301-mRNA-1"/>
    <property type="gene ID" value="HNAJ_0000753301"/>
</dbReference>
<dbReference type="InterPro" id="IPR054420">
    <property type="entry name" value="RAE1_2_domI_C"/>
</dbReference>
<dbReference type="GO" id="GO:0005968">
    <property type="term" value="C:Rab-protein geranylgeranyltransferase complex"/>
    <property type="evidence" value="ECO:0007669"/>
    <property type="project" value="TreeGrafter"/>
</dbReference>
<comment type="similarity">
    <text evidence="1">Belongs to the Rab GDI family.</text>
</comment>
<dbReference type="GO" id="GO:0005829">
    <property type="term" value="C:cytosol"/>
    <property type="evidence" value="ECO:0007669"/>
    <property type="project" value="TreeGrafter"/>
</dbReference>
<dbReference type="SUPFAM" id="SSF54373">
    <property type="entry name" value="FAD-linked reductases, C-terminal domain"/>
    <property type="match status" value="1"/>
</dbReference>
<dbReference type="AlphaFoldDB" id="A0A0R3TK62"/>
<reference evidence="3 4" key="2">
    <citation type="submission" date="2018-11" db="EMBL/GenBank/DDBJ databases">
        <authorList>
            <consortium name="Pathogen Informatics"/>
        </authorList>
    </citation>
    <scope>NUCLEOTIDE SEQUENCE [LARGE SCALE GENOMIC DNA]</scope>
</reference>
<dbReference type="Gene3D" id="1.10.405.10">
    <property type="entry name" value="Guanine Nucleotide Dissociation Inhibitor, domain 1"/>
    <property type="match status" value="1"/>
</dbReference>
<dbReference type="EMBL" id="UZAE01012072">
    <property type="protein sequence ID" value="VDO03389.1"/>
    <property type="molecule type" value="Genomic_DNA"/>
</dbReference>
<evidence type="ECO:0000259" key="2">
    <source>
        <dbReference type="Pfam" id="PF22603"/>
    </source>
</evidence>